<proteinExistence type="predicted"/>
<gene>
    <name evidence="2" type="ORF">NMY3_00545</name>
</gene>
<evidence type="ECO:0000256" key="1">
    <source>
        <dbReference type="SAM" id="Phobius"/>
    </source>
</evidence>
<dbReference type="Proteomes" id="UP000058925">
    <property type="component" value="Chromosome"/>
</dbReference>
<organism evidence="2 3">
    <name type="scientific">Candidatus Nitrosocosmicus oleophilus</name>
    <dbReference type="NCBI Taxonomy" id="1353260"/>
    <lineage>
        <taxon>Archaea</taxon>
        <taxon>Nitrososphaerota</taxon>
        <taxon>Nitrososphaeria</taxon>
        <taxon>Nitrososphaerales</taxon>
        <taxon>Nitrososphaeraceae</taxon>
        <taxon>Candidatus Nitrosocosmicus</taxon>
    </lineage>
</organism>
<dbReference type="EMBL" id="CP012850">
    <property type="protein sequence ID" value="ALI34757.1"/>
    <property type="molecule type" value="Genomic_DNA"/>
</dbReference>
<keyword evidence="1" id="KW-0812">Transmembrane</keyword>
<sequence>MSKTTHDQFERRISILRTLCISGPFFSNSIFLGILYFTSVVKIKGLCILQHWVLLAYLFNYYHNNFRIGQGVSNDVNRFGVIASKT</sequence>
<accession>A0A654LUV7</accession>
<feature type="transmembrane region" description="Helical" evidence="1">
    <location>
        <begin position="15"/>
        <end position="37"/>
    </location>
</feature>
<name>A0A654LUV7_9ARCH</name>
<dbReference type="AlphaFoldDB" id="A0A654LUV7"/>
<reference evidence="3" key="1">
    <citation type="submission" date="2015-10" db="EMBL/GenBank/DDBJ databases">
        <title>Niche specialization of a soil ammonia-oxidizing archaeon, Candidatus Nitrosocosmicus oleophilus.</title>
        <authorList>
            <person name="Jung M.-Y."/>
            <person name="Rhee S.-K."/>
        </authorList>
    </citation>
    <scope>NUCLEOTIDE SEQUENCE [LARGE SCALE GENOMIC DNA]</scope>
    <source>
        <strain evidence="3">MY3</strain>
    </source>
</reference>
<protein>
    <submittedName>
        <fullName evidence="2">Uncharacterized protein</fullName>
    </submittedName>
</protein>
<evidence type="ECO:0000313" key="3">
    <source>
        <dbReference type="Proteomes" id="UP000058925"/>
    </source>
</evidence>
<feature type="transmembrane region" description="Helical" evidence="1">
    <location>
        <begin position="43"/>
        <end position="62"/>
    </location>
</feature>
<evidence type="ECO:0000313" key="2">
    <source>
        <dbReference type="EMBL" id="ALI34757.1"/>
    </source>
</evidence>
<keyword evidence="1" id="KW-1133">Transmembrane helix</keyword>
<keyword evidence="1" id="KW-0472">Membrane</keyword>
<keyword evidence="3" id="KW-1185">Reference proteome</keyword>
<dbReference type="KEGG" id="taa:NMY3_00545"/>